<feature type="compositionally biased region" description="Low complexity" evidence="6">
    <location>
        <begin position="1070"/>
        <end position="1085"/>
    </location>
</feature>
<evidence type="ECO:0000256" key="1">
    <source>
        <dbReference type="ARBA" id="ARBA00004123"/>
    </source>
</evidence>
<evidence type="ECO:0000256" key="4">
    <source>
        <dbReference type="ARBA" id="ARBA00022833"/>
    </source>
</evidence>
<keyword evidence="2" id="KW-0479">Metal-binding</keyword>
<name>A0A8H7PWY0_9FUNG</name>
<evidence type="ECO:0000256" key="5">
    <source>
        <dbReference type="ARBA" id="ARBA00023242"/>
    </source>
</evidence>
<dbReference type="PANTHER" id="PTHR15835">
    <property type="entry name" value="NUCLEAR-INTERACTING PARTNER OF ALK"/>
    <property type="match status" value="1"/>
</dbReference>
<feature type="domain" description="NuBaID C-terminal" evidence="8">
    <location>
        <begin position="257"/>
        <end position="361"/>
    </location>
</feature>
<protein>
    <recommendedName>
        <fullName evidence="11">C3HC-type domain-containing protein</fullName>
    </recommendedName>
</protein>
<feature type="compositionally biased region" description="Polar residues" evidence="6">
    <location>
        <begin position="839"/>
        <end position="850"/>
    </location>
</feature>
<feature type="region of interest" description="Disordered" evidence="6">
    <location>
        <begin position="1424"/>
        <end position="1447"/>
    </location>
</feature>
<feature type="region of interest" description="Disordered" evidence="6">
    <location>
        <begin position="839"/>
        <end position="860"/>
    </location>
</feature>
<dbReference type="OrthoDB" id="2592092at2759"/>
<gene>
    <name evidence="9" type="ORF">INT44_008703</name>
</gene>
<dbReference type="EMBL" id="JAEPRA010000008">
    <property type="protein sequence ID" value="KAG2181887.1"/>
    <property type="molecule type" value="Genomic_DNA"/>
</dbReference>
<accession>A0A8H7PWY0</accession>
<reference evidence="9" key="1">
    <citation type="submission" date="2020-12" db="EMBL/GenBank/DDBJ databases">
        <title>Metabolic potential, ecology and presence of endohyphal bacteria is reflected in genomic diversity of Mucoromycotina.</title>
        <authorList>
            <person name="Muszewska A."/>
            <person name="Okrasinska A."/>
            <person name="Steczkiewicz K."/>
            <person name="Drgas O."/>
            <person name="Orlowska M."/>
            <person name="Perlinska-Lenart U."/>
            <person name="Aleksandrzak-Piekarczyk T."/>
            <person name="Szatraj K."/>
            <person name="Zielenkiewicz U."/>
            <person name="Pilsyk S."/>
            <person name="Malc E."/>
            <person name="Mieczkowski P."/>
            <person name="Kruszewska J.S."/>
            <person name="Biernat P."/>
            <person name="Pawlowska J."/>
        </authorList>
    </citation>
    <scope>NUCLEOTIDE SEQUENCE</scope>
    <source>
        <strain evidence="9">WA0000051536</strain>
    </source>
</reference>
<evidence type="ECO:0000256" key="3">
    <source>
        <dbReference type="ARBA" id="ARBA00022771"/>
    </source>
</evidence>
<dbReference type="Pfam" id="PF08600">
    <property type="entry name" value="NuBaID_C"/>
    <property type="match status" value="1"/>
</dbReference>
<feature type="region of interest" description="Disordered" evidence="6">
    <location>
        <begin position="653"/>
        <end position="771"/>
    </location>
</feature>
<dbReference type="Pfam" id="PF07967">
    <property type="entry name" value="zf-C3HC"/>
    <property type="match status" value="1"/>
</dbReference>
<feature type="region of interest" description="Disordered" evidence="6">
    <location>
        <begin position="562"/>
        <end position="599"/>
    </location>
</feature>
<feature type="compositionally biased region" description="Acidic residues" evidence="6">
    <location>
        <begin position="723"/>
        <end position="746"/>
    </location>
</feature>
<feature type="compositionally biased region" description="Polar residues" evidence="6">
    <location>
        <begin position="703"/>
        <end position="713"/>
    </location>
</feature>
<comment type="subcellular location">
    <subcellularLocation>
        <location evidence="1">Nucleus</location>
    </subcellularLocation>
</comment>
<feature type="compositionally biased region" description="Acidic residues" evidence="6">
    <location>
        <begin position="905"/>
        <end position="931"/>
    </location>
</feature>
<dbReference type="GO" id="GO:0008270">
    <property type="term" value="F:zinc ion binding"/>
    <property type="evidence" value="ECO:0007669"/>
    <property type="project" value="UniProtKB-KW"/>
</dbReference>
<evidence type="ECO:0000313" key="9">
    <source>
        <dbReference type="EMBL" id="KAG2181887.1"/>
    </source>
</evidence>
<dbReference type="PANTHER" id="PTHR15835:SF6">
    <property type="entry name" value="ZINC FINGER C3HC-TYPE PROTEIN 1"/>
    <property type="match status" value="1"/>
</dbReference>
<feature type="compositionally biased region" description="Acidic residues" evidence="6">
    <location>
        <begin position="1059"/>
        <end position="1069"/>
    </location>
</feature>
<sequence>MASQGLKRKAEVLSALVDQIYGELGTPSTTSKRFRTDPDTLPKSKNDLLKDFSVQHLEFDSKKVVDAHQSPLPIPDVVDETPVVLDREAFLKRLQTYSALFTYGKPITPVECASHGWIDTRDHGLDLEVSKLRCELCSGVVYVTNVKHGVSEELLRSIREKYLKGLSELHEKNCIWKYSECDDWIYSFPFFTSYDAIRKWQDQVYTLVTKNESLPLVTSPLTTENLAMMKKLLKLELELSNEDKPINWLQHKNLDSAMVLPLFGWAFFEIEGRSALKCELCFRALGLWAYNYDGVSLSTGYASSIPLDSIDAEKEHRHYCPYINRKQAQITTAASSRHSTNDSGQAICGWEFMLDMATIESKHLEEMYDLSPKAEQQRTRLRQEAQDLMKAAKSRLSQVLSGSWMKQSISTPEVEVFTEQNESVRSPVSPTQVSPVKEGEQILPSIIISQEEKQALSPAADMSDRIMDENGGINMDVTTGEDTSEDVDALGNVSEQLVEIPEEVAANVEVSLEGVNTLDNLVKLRPQFIEASKSLSNLASPGSSLDVNLSTASSPNEIGAEQELQDDQLEDESKTTESETYQNGEEEEADQDVTEVPSSNVEEMTNAMAGHVEASHEIASVIATPSETPEAQPIFDDEIVSEQSDEAVNTTISIEEGAVDNDDVPVEDVEGTLSAQDSAIEDIDSNLKESEASLEEQVDDASQLDQSAAQELQQEYDEHGSGEQDEIEQESEAAEIEDSLDTEANEIEIHQTEDEDIQGAIDSELSADTPKAEAVITEVEVADEYNFEEAEEEVSADMPSAEVDELGDDDIADEQTTIAEEEEKTEEDRIMDEVEELENTNAVQQNNQINLEGETDLGEESLAEGDPAIIVEQDDTTMHEEIGDNADEETLAMDNVNSPFSPLPYEEEEEEEEEEKGVPQDEDMKEEDDQTADIPPTIISDMDQDAGDENMQAENEIDDNFVEEGTTSEQLEQDFATYIEEEPQANEEQAITSNEQEVADELQASLEAGMQDDEADDDVADNSDEHVLVEKSVATTMTEDQEITEAPIDLEAAPAEGESAVDIDEDTEVEVSSAAGGEAAATESSNVIEVEQQHEAYEEEEEEIAEVQQPQQEEVQDYTSDVIEDVSSPHISTSQDGDANESIEDTKASDVSTDDAAISDQAAQEIGELNAEIEAAENDVTLPTSEEPPVEPNGTPDNENTEAPEPFITIEEDDVQQTNEEEYEVISTDDLPVLRTEESAESHHPEVSKVSLEVEGNAIVELPESPTTAQAQQDTAPPLLESADNVVYETEEKQTHQHLLDNDQLEEYVDNEQLGEYLEEQPPYTPEPESTNLDITPASHIDAVDQASTPQLINDDDGDEVQEDDNVMDAFTTADEYEQHAMLDLEQPIEGAEDTVVPEPVSEPVNAAVSQDDALIENANTIESELHDSIMETEEDYTQESSMLDVE</sequence>
<evidence type="ECO:0000259" key="7">
    <source>
        <dbReference type="Pfam" id="PF07967"/>
    </source>
</evidence>
<feature type="compositionally biased region" description="Acidic residues" evidence="6">
    <location>
        <begin position="657"/>
        <end position="670"/>
    </location>
</feature>
<evidence type="ECO:0000256" key="2">
    <source>
        <dbReference type="ARBA" id="ARBA00022723"/>
    </source>
</evidence>
<dbReference type="Proteomes" id="UP000612746">
    <property type="component" value="Unassembled WGS sequence"/>
</dbReference>
<keyword evidence="3" id="KW-0863">Zinc-finger</keyword>
<dbReference type="InterPro" id="IPR013909">
    <property type="entry name" value="NuBaID_C"/>
</dbReference>
<keyword evidence="10" id="KW-1185">Reference proteome</keyword>
<organism evidence="9 10">
    <name type="scientific">Umbelopsis vinacea</name>
    <dbReference type="NCBI Taxonomy" id="44442"/>
    <lineage>
        <taxon>Eukaryota</taxon>
        <taxon>Fungi</taxon>
        <taxon>Fungi incertae sedis</taxon>
        <taxon>Mucoromycota</taxon>
        <taxon>Mucoromycotina</taxon>
        <taxon>Umbelopsidomycetes</taxon>
        <taxon>Umbelopsidales</taxon>
        <taxon>Umbelopsidaceae</taxon>
        <taxon>Umbelopsis</taxon>
    </lineage>
</organism>
<dbReference type="InterPro" id="IPR012935">
    <property type="entry name" value="NuBaID_N"/>
</dbReference>
<feature type="region of interest" description="Disordered" evidence="6">
    <location>
        <begin position="1034"/>
        <end position="1209"/>
    </location>
</feature>
<feature type="domain" description="C3HC-type" evidence="7">
    <location>
        <begin position="85"/>
        <end position="216"/>
    </location>
</feature>
<keyword evidence="4" id="KW-0862">Zinc</keyword>
<evidence type="ECO:0000313" key="10">
    <source>
        <dbReference type="Proteomes" id="UP000612746"/>
    </source>
</evidence>
<comment type="caution">
    <text evidence="9">The sequence shown here is derived from an EMBL/GenBank/DDBJ whole genome shotgun (WGS) entry which is preliminary data.</text>
</comment>
<feature type="region of interest" description="Disordered" evidence="6">
    <location>
        <begin position="872"/>
        <end position="973"/>
    </location>
</feature>
<evidence type="ECO:0008006" key="11">
    <source>
        <dbReference type="Google" id="ProtNLM"/>
    </source>
</evidence>
<evidence type="ECO:0000256" key="6">
    <source>
        <dbReference type="SAM" id="MobiDB-lite"/>
    </source>
</evidence>
<dbReference type="GO" id="GO:0005634">
    <property type="term" value="C:nucleus"/>
    <property type="evidence" value="ECO:0007669"/>
    <property type="project" value="UniProtKB-SubCell"/>
</dbReference>
<evidence type="ECO:0000259" key="8">
    <source>
        <dbReference type="Pfam" id="PF08600"/>
    </source>
</evidence>
<proteinExistence type="predicted"/>
<keyword evidence="5" id="KW-0539">Nucleus</keyword>
<feature type="compositionally biased region" description="Acidic residues" evidence="6">
    <location>
        <begin position="584"/>
        <end position="593"/>
    </location>
</feature>